<proteinExistence type="predicted"/>
<name>A0A2P8DF07_9ACTN</name>
<sequence>MTAASTRDRGPETRPRSDVTETVAQLRELAVTHAEGNMLRVRENYEGTVIANHWVPDGRCRACSRPSRPCCYDAEEVDDCTRVHAPEPVAWPCPVRVAADAALAHLDTTREDA</sequence>
<accession>A0A2P8DF07</accession>
<feature type="region of interest" description="Disordered" evidence="1">
    <location>
        <begin position="1"/>
        <end position="21"/>
    </location>
</feature>
<evidence type="ECO:0000313" key="2">
    <source>
        <dbReference type="EMBL" id="PSK95803.1"/>
    </source>
</evidence>
<reference evidence="2 3" key="1">
    <citation type="submission" date="2018-03" db="EMBL/GenBank/DDBJ databases">
        <title>Genomic Encyclopedia of Archaeal and Bacterial Type Strains, Phase II (KMG-II): from individual species to whole genera.</title>
        <authorList>
            <person name="Goeker M."/>
        </authorList>
    </citation>
    <scope>NUCLEOTIDE SEQUENCE [LARGE SCALE GENOMIC DNA]</scope>
    <source>
        <strain evidence="2 3">DSM 45211</strain>
    </source>
</reference>
<feature type="compositionally biased region" description="Basic and acidic residues" evidence="1">
    <location>
        <begin position="1"/>
        <end position="19"/>
    </location>
</feature>
<evidence type="ECO:0000256" key="1">
    <source>
        <dbReference type="SAM" id="MobiDB-lite"/>
    </source>
</evidence>
<comment type="caution">
    <text evidence="2">The sequence shown here is derived from an EMBL/GenBank/DDBJ whole genome shotgun (WGS) entry which is preliminary data.</text>
</comment>
<gene>
    <name evidence="2" type="ORF">CLV30_12855</name>
</gene>
<dbReference type="AlphaFoldDB" id="A0A2P8DF07"/>
<protein>
    <submittedName>
        <fullName evidence="2">Uncharacterized protein</fullName>
    </submittedName>
</protein>
<dbReference type="RefSeq" id="WP_106539802.1">
    <property type="nucleotide sequence ID" value="NZ_PYGE01000028.1"/>
</dbReference>
<evidence type="ECO:0000313" key="3">
    <source>
        <dbReference type="Proteomes" id="UP000243528"/>
    </source>
</evidence>
<dbReference type="Proteomes" id="UP000243528">
    <property type="component" value="Unassembled WGS sequence"/>
</dbReference>
<keyword evidence="3" id="KW-1185">Reference proteome</keyword>
<dbReference type="EMBL" id="PYGE01000028">
    <property type="protein sequence ID" value="PSK95803.1"/>
    <property type="molecule type" value="Genomic_DNA"/>
</dbReference>
<organism evidence="2 3">
    <name type="scientific">Haloactinopolyspora alba</name>
    <dbReference type="NCBI Taxonomy" id="648780"/>
    <lineage>
        <taxon>Bacteria</taxon>
        <taxon>Bacillati</taxon>
        <taxon>Actinomycetota</taxon>
        <taxon>Actinomycetes</taxon>
        <taxon>Jiangellales</taxon>
        <taxon>Jiangellaceae</taxon>
        <taxon>Haloactinopolyspora</taxon>
    </lineage>
</organism>